<organism evidence="2 3">
    <name type="scientific">Halobacillus litoralis</name>
    <dbReference type="NCBI Taxonomy" id="45668"/>
    <lineage>
        <taxon>Bacteria</taxon>
        <taxon>Bacillati</taxon>
        <taxon>Bacillota</taxon>
        <taxon>Bacilli</taxon>
        <taxon>Bacillales</taxon>
        <taxon>Bacillaceae</taxon>
        <taxon>Halobacillus</taxon>
    </lineage>
</organism>
<feature type="region of interest" description="Disordered" evidence="1">
    <location>
        <begin position="1"/>
        <end position="31"/>
    </location>
</feature>
<name>A0A410MAS7_9BACI</name>
<dbReference type="AlphaFoldDB" id="A0A410MAS7"/>
<reference evidence="2 3" key="1">
    <citation type="submission" date="2018-01" db="EMBL/GenBank/DDBJ databases">
        <title>The whole genome sequencing and assembly of Halobacillus litoralis ERB031 strain.</title>
        <authorList>
            <person name="Lee S.-J."/>
            <person name="Park M.-K."/>
            <person name="Kim J.-Y."/>
            <person name="Lee Y.-J."/>
            <person name="Yi H."/>
            <person name="Bahn Y.-S."/>
            <person name="Kim J.F."/>
            <person name="Lee D.-W."/>
        </authorList>
    </citation>
    <scope>NUCLEOTIDE SEQUENCE [LARGE SCALE GENOMIC DNA]</scope>
    <source>
        <strain evidence="2 3">ERB 031</strain>
    </source>
</reference>
<feature type="compositionally biased region" description="Basic and acidic residues" evidence="1">
    <location>
        <begin position="1"/>
        <end position="10"/>
    </location>
</feature>
<evidence type="ECO:0000256" key="1">
    <source>
        <dbReference type="SAM" id="MobiDB-lite"/>
    </source>
</evidence>
<accession>A0A410MAS7</accession>
<dbReference type="Proteomes" id="UP000287756">
    <property type="component" value="Chromosome"/>
</dbReference>
<evidence type="ECO:0000313" key="3">
    <source>
        <dbReference type="Proteomes" id="UP000287756"/>
    </source>
</evidence>
<dbReference type="EMBL" id="CP026118">
    <property type="protein sequence ID" value="QAS51776.1"/>
    <property type="molecule type" value="Genomic_DNA"/>
</dbReference>
<evidence type="ECO:0000313" key="2">
    <source>
        <dbReference type="EMBL" id="QAS51776.1"/>
    </source>
</evidence>
<protein>
    <submittedName>
        <fullName evidence="2">Uncharacterized protein</fullName>
    </submittedName>
</protein>
<proteinExistence type="predicted"/>
<sequence>MGAGSKRDPAENLSPRKLASSPQRWNCPGRHDGHKQTIKGMCFFHSFDGLLMTRVSGRWSWTSDFLELQAPFLVPEPF</sequence>
<dbReference type="KEGG" id="hli:HLI_05775"/>
<gene>
    <name evidence="2" type="ORF">HLI_05775</name>
</gene>